<sequence>MVVRDTFAEDRAPVVLALLREYGTEEWHCEPDRVRRAIVKLGQGDVDQIRHYLNVAKIDYRDVLYYSGDY</sequence>
<proteinExistence type="predicted"/>
<name>Q0RKQ5_FRAAA</name>
<organism evidence="1 2">
    <name type="scientific">Frankia alni (strain DSM 45986 / CECT 9034 / ACN14a)</name>
    <dbReference type="NCBI Taxonomy" id="326424"/>
    <lineage>
        <taxon>Bacteria</taxon>
        <taxon>Bacillati</taxon>
        <taxon>Actinomycetota</taxon>
        <taxon>Actinomycetes</taxon>
        <taxon>Frankiales</taxon>
        <taxon>Frankiaceae</taxon>
        <taxon>Frankia</taxon>
    </lineage>
</organism>
<reference evidence="1 2" key="1">
    <citation type="journal article" date="2007" name="Genome Res.">
        <title>Genome characteristics of facultatively symbiotic Frankia sp. strains reflect host range and host plant biogeography.</title>
        <authorList>
            <person name="Normand P."/>
            <person name="Lapierre P."/>
            <person name="Tisa L.S."/>
            <person name="Gogarten J.P."/>
            <person name="Alloisio N."/>
            <person name="Bagnarol E."/>
            <person name="Bassi C.A."/>
            <person name="Berry A.M."/>
            <person name="Bickhart D.M."/>
            <person name="Choisne N."/>
            <person name="Couloux A."/>
            <person name="Cournoyer B."/>
            <person name="Cruveiller S."/>
            <person name="Daubin V."/>
            <person name="Demange N."/>
            <person name="Francino M.P."/>
            <person name="Goltsman E."/>
            <person name="Huang Y."/>
            <person name="Kopp O.R."/>
            <person name="Labarre L."/>
            <person name="Lapidus A."/>
            <person name="Lavire C."/>
            <person name="Marechal J."/>
            <person name="Martinez M."/>
            <person name="Mastronunzio J.E."/>
            <person name="Mullin B.C."/>
            <person name="Niemann J."/>
            <person name="Pujic P."/>
            <person name="Rawnsley T."/>
            <person name="Rouy Z."/>
            <person name="Schenowitz C."/>
            <person name="Sellstedt A."/>
            <person name="Tavares F."/>
            <person name="Tomkins J.P."/>
            <person name="Vallenet D."/>
            <person name="Valverde C."/>
            <person name="Wall L.G."/>
            <person name="Wang Y."/>
            <person name="Medigue C."/>
            <person name="Benson D.R."/>
        </authorList>
    </citation>
    <scope>NUCLEOTIDE SEQUENCE [LARGE SCALE GENOMIC DNA]</scope>
    <source>
        <strain evidence="2">DSM 45986 / CECT 9034 / ACN14a</strain>
    </source>
</reference>
<keyword evidence="2" id="KW-1185">Reference proteome</keyword>
<dbReference type="AlphaFoldDB" id="Q0RKQ5"/>
<gene>
    <name evidence="1" type="ordered locus">FRAAL3256</name>
</gene>
<accession>Q0RKQ5</accession>
<dbReference type="HOGENOM" id="CLU_2751933_0_0_11"/>
<protein>
    <submittedName>
        <fullName evidence="1">Uncharacterized protein</fullName>
    </submittedName>
</protein>
<evidence type="ECO:0000313" key="1">
    <source>
        <dbReference type="EMBL" id="CAJ61900.1"/>
    </source>
</evidence>
<evidence type="ECO:0000313" key="2">
    <source>
        <dbReference type="Proteomes" id="UP000000657"/>
    </source>
</evidence>
<dbReference type="EMBL" id="CT573213">
    <property type="protein sequence ID" value="CAJ61900.1"/>
    <property type="molecule type" value="Genomic_DNA"/>
</dbReference>
<dbReference type="KEGG" id="fal:FRAAL3256"/>
<dbReference type="Proteomes" id="UP000000657">
    <property type="component" value="Chromosome"/>
</dbReference>